<sequence length="62" mass="6979">MTENDLGILKSLATFIKFQSNSVEFDIGDFDMTEEDAQYGVRHTLDKIIRAATQARDLIPST</sequence>
<proteinExistence type="predicted"/>
<dbReference type="EMBL" id="LAZR01001225">
    <property type="protein sequence ID" value="KKN48350.1"/>
    <property type="molecule type" value="Genomic_DNA"/>
</dbReference>
<name>A0A0F9QVL0_9ZZZZ</name>
<comment type="caution">
    <text evidence="1">The sequence shown here is derived from an EMBL/GenBank/DDBJ whole genome shotgun (WGS) entry which is preliminary data.</text>
</comment>
<accession>A0A0F9QVL0</accession>
<protein>
    <submittedName>
        <fullName evidence="1">Uncharacterized protein</fullName>
    </submittedName>
</protein>
<reference evidence="1" key="1">
    <citation type="journal article" date="2015" name="Nature">
        <title>Complex archaea that bridge the gap between prokaryotes and eukaryotes.</title>
        <authorList>
            <person name="Spang A."/>
            <person name="Saw J.H."/>
            <person name="Jorgensen S.L."/>
            <person name="Zaremba-Niedzwiedzka K."/>
            <person name="Martijn J."/>
            <person name="Lind A.E."/>
            <person name="van Eijk R."/>
            <person name="Schleper C."/>
            <person name="Guy L."/>
            <person name="Ettema T.J."/>
        </authorList>
    </citation>
    <scope>NUCLEOTIDE SEQUENCE</scope>
</reference>
<dbReference type="AlphaFoldDB" id="A0A0F9QVL0"/>
<organism evidence="1">
    <name type="scientific">marine sediment metagenome</name>
    <dbReference type="NCBI Taxonomy" id="412755"/>
    <lineage>
        <taxon>unclassified sequences</taxon>
        <taxon>metagenomes</taxon>
        <taxon>ecological metagenomes</taxon>
    </lineage>
</organism>
<gene>
    <name evidence="1" type="ORF">LCGC14_0653850</name>
</gene>
<evidence type="ECO:0000313" key="1">
    <source>
        <dbReference type="EMBL" id="KKN48350.1"/>
    </source>
</evidence>